<dbReference type="PROSITE" id="PS51257">
    <property type="entry name" value="PROKAR_LIPOPROTEIN"/>
    <property type="match status" value="1"/>
</dbReference>
<accession>A0AAD9EJV6</accession>
<proteinExistence type="predicted"/>
<evidence type="ECO:0000313" key="1">
    <source>
        <dbReference type="EMBL" id="KAK1847471.1"/>
    </source>
</evidence>
<comment type="caution">
    <text evidence="1">The sequence shown here is derived from an EMBL/GenBank/DDBJ whole genome shotgun (WGS) entry which is preliminary data.</text>
</comment>
<dbReference type="EMBL" id="JAQOWY010000201">
    <property type="protein sequence ID" value="KAK1847471.1"/>
    <property type="molecule type" value="Genomic_DNA"/>
</dbReference>
<evidence type="ECO:0000313" key="2">
    <source>
        <dbReference type="Proteomes" id="UP001243330"/>
    </source>
</evidence>
<dbReference type="Proteomes" id="UP001243330">
    <property type="component" value="Unassembled WGS sequence"/>
</dbReference>
<protein>
    <submittedName>
        <fullName evidence="1">Uncharacterized protein</fullName>
    </submittedName>
</protein>
<sequence length="113" mass="12363">MPRFWFLAPSVGAPGLLLSSCCPHQTRDAATRFSLGWDGGQLPPATGAWRYDRDRSFAGRACGGGAKIRRTGWGVAKVNSCSVVQSLKYQLVSTAGSAMEDQPWKWTWQDTQV</sequence>
<name>A0AAD9EJV6_9PEZI</name>
<dbReference type="AlphaFoldDB" id="A0AAD9EJV6"/>
<keyword evidence="2" id="KW-1185">Reference proteome</keyword>
<reference evidence="1" key="1">
    <citation type="submission" date="2023-01" db="EMBL/GenBank/DDBJ databases">
        <title>Colletotrichum chrysophilum M932 genome sequence.</title>
        <authorList>
            <person name="Baroncelli R."/>
        </authorList>
    </citation>
    <scope>NUCLEOTIDE SEQUENCE</scope>
    <source>
        <strain evidence="1">M932</strain>
    </source>
</reference>
<organism evidence="1 2">
    <name type="scientific">Colletotrichum chrysophilum</name>
    <dbReference type="NCBI Taxonomy" id="1836956"/>
    <lineage>
        <taxon>Eukaryota</taxon>
        <taxon>Fungi</taxon>
        <taxon>Dikarya</taxon>
        <taxon>Ascomycota</taxon>
        <taxon>Pezizomycotina</taxon>
        <taxon>Sordariomycetes</taxon>
        <taxon>Hypocreomycetidae</taxon>
        <taxon>Glomerellales</taxon>
        <taxon>Glomerellaceae</taxon>
        <taxon>Colletotrichum</taxon>
        <taxon>Colletotrichum gloeosporioides species complex</taxon>
    </lineage>
</organism>
<gene>
    <name evidence="1" type="ORF">CCHR01_09872</name>
</gene>